<keyword evidence="4 6" id="KW-1133">Transmembrane helix</keyword>
<evidence type="ECO:0000256" key="3">
    <source>
        <dbReference type="ARBA" id="ARBA00022692"/>
    </source>
</evidence>
<keyword evidence="5 6" id="KW-0472">Membrane</keyword>
<dbReference type="InterPro" id="IPR007267">
    <property type="entry name" value="GtrA_DPMS_TM"/>
</dbReference>
<dbReference type="InterPro" id="IPR051401">
    <property type="entry name" value="GtrA_CellWall_Glycosyl"/>
</dbReference>
<feature type="transmembrane region" description="Helical" evidence="6">
    <location>
        <begin position="71"/>
        <end position="92"/>
    </location>
</feature>
<dbReference type="Pfam" id="PF04138">
    <property type="entry name" value="GtrA_DPMS_TM"/>
    <property type="match status" value="1"/>
</dbReference>
<organism evidence="8 9">
    <name type="scientific">Moritella marina ATCC 15381</name>
    <dbReference type="NCBI Taxonomy" id="1202962"/>
    <lineage>
        <taxon>Bacteria</taxon>
        <taxon>Pseudomonadati</taxon>
        <taxon>Pseudomonadota</taxon>
        <taxon>Gammaproteobacteria</taxon>
        <taxon>Alteromonadales</taxon>
        <taxon>Moritellaceae</taxon>
        <taxon>Moritella</taxon>
    </lineage>
</organism>
<dbReference type="GO" id="GO:0000271">
    <property type="term" value="P:polysaccharide biosynthetic process"/>
    <property type="evidence" value="ECO:0007669"/>
    <property type="project" value="InterPro"/>
</dbReference>
<accession>A0A5J6WHI1</accession>
<dbReference type="KEGG" id="mmaa:FR932_06390"/>
<dbReference type="Proteomes" id="UP000327424">
    <property type="component" value="Chromosome"/>
</dbReference>
<feature type="transmembrane region" description="Helical" evidence="6">
    <location>
        <begin position="98"/>
        <end position="121"/>
    </location>
</feature>
<keyword evidence="3 6" id="KW-0812">Transmembrane</keyword>
<feature type="transmembrane region" description="Helical" evidence="6">
    <location>
        <begin position="33"/>
        <end position="50"/>
    </location>
</feature>
<dbReference type="OrthoDB" id="9795979at2"/>
<dbReference type="PANTHER" id="PTHR38459">
    <property type="entry name" value="PROPHAGE BACTOPRENOL-LINKED GLUCOSE TRANSLOCASE HOMOLOG"/>
    <property type="match status" value="1"/>
</dbReference>
<evidence type="ECO:0000256" key="1">
    <source>
        <dbReference type="ARBA" id="ARBA00004141"/>
    </source>
</evidence>
<dbReference type="AlphaFoldDB" id="A0A5J6WHI1"/>
<dbReference type="RefSeq" id="WP_019440295.1">
    <property type="nucleotide sequence ID" value="NZ_ALOE01000006.1"/>
</dbReference>
<protein>
    <submittedName>
        <fullName evidence="8">GtrA family protein</fullName>
    </submittedName>
</protein>
<evidence type="ECO:0000256" key="5">
    <source>
        <dbReference type="ARBA" id="ARBA00023136"/>
    </source>
</evidence>
<feature type="transmembrane region" description="Helical" evidence="6">
    <location>
        <begin position="5"/>
        <end position="27"/>
    </location>
</feature>
<comment type="subcellular location">
    <subcellularLocation>
        <location evidence="1">Membrane</location>
        <topology evidence="1">Multi-pass membrane protein</topology>
    </subcellularLocation>
</comment>
<evidence type="ECO:0000256" key="2">
    <source>
        <dbReference type="ARBA" id="ARBA00009399"/>
    </source>
</evidence>
<evidence type="ECO:0000259" key="7">
    <source>
        <dbReference type="Pfam" id="PF04138"/>
    </source>
</evidence>
<dbReference type="PANTHER" id="PTHR38459:SF1">
    <property type="entry name" value="PROPHAGE BACTOPRENOL-LINKED GLUCOSE TRANSLOCASE HOMOLOG"/>
    <property type="match status" value="1"/>
</dbReference>
<evidence type="ECO:0000313" key="9">
    <source>
        <dbReference type="Proteomes" id="UP000327424"/>
    </source>
</evidence>
<gene>
    <name evidence="8" type="ORF">FR932_06390</name>
</gene>
<dbReference type="EMBL" id="CP044399">
    <property type="protein sequence ID" value="QFI37487.1"/>
    <property type="molecule type" value="Genomic_DNA"/>
</dbReference>
<feature type="domain" description="GtrA/DPMS transmembrane" evidence="7">
    <location>
        <begin position="7"/>
        <end position="127"/>
    </location>
</feature>
<keyword evidence="9" id="KW-1185">Reference proteome</keyword>
<reference evidence="8 9" key="1">
    <citation type="submission" date="2019-09" db="EMBL/GenBank/DDBJ databases">
        <title>Hybrid Assembly of the complete Genome of the Deep-Sea Bacterium Moritella marina from long Nanopore and Illumina reads.</title>
        <authorList>
            <person name="Magin S."/>
            <person name="Georgoulis A."/>
            <person name="Papadimitriou K."/>
            <person name="Iliakis G."/>
            <person name="Vorgias C.E."/>
        </authorList>
    </citation>
    <scope>NUCLEOTIDE SEQUENCE [LARGE SCALE GENOMIC DNA]</scope>
    <source>
        <strain evidence="8 9">MP-1</strain>
    </source>
</reference>
<dbReference type="GO" id="GO:0005886">
    <property type="term" value="C:plasma membrane"/>
    <property type="evidence" value="ECO:0007669"/>
    <property type="project" value="TreeGrafter"/>
</dbReference>
<name>A0A5J6WHI1_MORMI</name>
<proteinExistence type="inferred from homology"/>
<sequence>MNNKYVKFAIVGGIGFIVDLLLMILFATFLPLLVARLLAFFFAVNSNWLLHRNFTFKAQQEQSNSGLRQEWSKFLCSSCVGAMPNLLCYWLLLTGLSLTGNAAIIAIIPGIMFAMLVNYFLAERWVFGK</sequence>
<evidence type="ECO:0000256" key="6">
    <source>
        <dbReference type="SAM" id="Phobius"/>
    </source>
</evidence>
<evidence type="ECO:0000313" key="8">
    <source>
        <dbReference type="EMBL" id="QFI37487.1"/>
    </source>
</evidence>
<evidence type="ECO:0000256" key="4">
    <source>
        <dbReference type="ARBA" id="ARBA00022989"/>
    </source>
</evidence>
<comment type="similarity">
    <text evidence="2">Belongs to the GtrA family.</text>
</comment>